<keyword evidence="10" id="KW-0411">Iron-sulfur</keyword>
<gene>
    <name evidence="17" type="ordered locus">Olsu_1007</name>
</gene>
<dbReference type="PANTHER" id="PTHR42783:SF3">
    <property type="entry name" value="GLUTAMATE SYNTHASE [NADPH] SMALL CHAIN-RELATED"/>
    <property type="match status" value="1"/>
</dbReference>
<dbReference type="Pfam" id="PF12838">
    <property type="entry name" value="Fer4_7"/>
    <property type="match status" value="1"/>
</dbReference>
<dbReference type="Pfam" id="PF07992">
    <property type="entry name" value="Pyr_redox_2"/>
    <property type="match status" value="1"/>
</dbReference>
<dbReference type="PRINTS" id="PR00469">
    <property type="entry name" value="PNDRDTASEII"/>
</dbReference>
<evidence type="ECO:0000256" key="3">
    <source>
        <dbReference type="ARBA" id="ARBA00005404"/>
    </source>
</evidence>
<dbReference type="FunFam" id="3.30.70.20:FF:000035">
    <property type="entry name" value="Iron hydrogenase 1"/>
    <property type="match status" value="1"/>
</dbReference>
<dbReference type="InterPro" id="IPR036188">
    <property type="entry name" value="FAD/NAD-bd_sf"/>
</dbReference>
<feature type="domain" description="2Fe-2S ferredoxin-type" evidence="14">
    <location>
        <begin position="1"/>
        <end position="77"/>
    </location>
</feature>
<dbReference type="RefSeq" id="WP_013251870.1">
    <property type="nucleotide sequence ID" value="NC_014363.1"/>
</dbReference>
<feature type="domain" description="4Fe-4S His(Cys)3-ligated-type" evidence="16">
    <location>
        <begin position="77"/>
        <end position="116"/>
    </location>
</feature>
<keyword evidence="6" id="KW-0479">Metal-binding</keyword>
<dbReference type="Gene3D" id="3.40.50.720">
    <property type="entry name" value="NAD(P)-binding Rossmann-like Domain"/>
    <property type="match status" value="1"/>
</dbReference>
<evidence type="ECO:0000256" key="4">
    <source>
        <dbReference type="ARBA" id="ARBA00022485"/>
    </source>
</evidence>
<dbReference type="GO" id="GO:0016491">
    <property type="term" value="F:oxidoreductase activity"/>
    <property type="evidence" value="ECO:0007669"/>
    <property type="project" value="InterPro"/>
</dbReference>
<dbReference type="InterPro" id="IPR023753">
    <property type="entry name" value="FAD/NAD-binding_dom"/>
</dbReference>
<comment type="subcellular location">
    <subcellularLocation>
        <location evidence="2">Membrane</location>
    </subcellularLocation>
</comment>
<dbReference type="PRINTS" id="PR00368">
    <property type="entry name" value="FADPNR"/>
</dbReference>
<dbReference type="InterPro" id="IPR009051">
    <property type="entry name" value="Helical_ferredxn"/>
</dbReference>
<dbReference type="PROSITE" id="PS51839">
    <property type="entry name" value="4FE4S_HC3"/>
    <property type="match status" value="1"/>
</dbReference>
<dbReference type="InterPro" id="IPR028261">
    <property type="entry name" value="DPD_II"/>
</dbReference>
<dbReference type="SUPFAM" id="SSF51971">
    <property type="entry name" value="Nucleotide-binding domain"/>
    <property type="match status" value="2"/>
</dbReference>
<dbReference type="InterPro" id="IPR001041">
    <property type="entry name" value="2Fe-2S_ferredoxin-type"/>
</dbReference>
<dbReference type="InterPro" id="IPR036010">
    <property type="entry name" value="2Fe-2S_ferredoxin-like_sf"/>
</dbReference>
<dbReference type="Gene3D" id="3.50.50.60">
    <property type="entry name" value="FAD/NAD(P)-binding domain"/>
    <property type="match status" value="1"/>
</dbReference>
<evidence type="ECO:0000256" key="11">
    <source>
        <dbReference type="ARBA" id="ARBA00023027"/>
    </source>
</evidence>
<keyword evidence="9" id="KW-0408">Iron</keyword>
<dbReference type="Pfam" id="PF13510">
    <property type="entry name" value="Fer2_4"/>
    <property type="match status" value="1"/>
</dbReference>
<dbReference type="EMBL" id="CP002106">
    <property type="protein sequence ID" value="ADK68118.1"/>
    <property type="molecule type" value="Genomic_DNA"/>
</dbReference>
<dbReference type="GO" id="GO:0016020">
    <property type="term" value="C:membrane"/>
    <property type="evidence" value="ECO:0007669"/>
    <property type="project" value="UniProtKB-SubCell"/>
</dbReference>
<dbReference type="Gene3D" id="1.10.1060.10">
    <property type="entry name" value="Alpha-helical ferredoxin"/>
    <property type="match status" value="1"/>
</dbReference>
<evidence type="ECO:0000259" key="15">
    <source>
        <dbReference type="PROSITE" id="PS51379"/>
    </source>
</evidence>
<name>E1QVG5_OLSUV</name>
<dbReference type="GO" id="GO:0051539">
    <property type="term" value="F:4 iron, 4 sulfur cluster binding"/>
    <property type="evidence" value="ECO:0007669"/>
    <property type="project" value="UniProtKB-KW"/>
</dbReference>
<evidence type="ECO:0000259" key="16">
    <source>
        <dbReference type="PROSITE" id="PS51839"/>
    </source>
</evidence>
<dbReference type="STRING" id="633147.Olsu_1007"/>
<evidence type="ECO:0000313" key="18">
    <source>
        <dbReference type="Proteomes" id="UP000000333"/>
    </source>
</evidence>
<dbReference type="InterPro" id="IPR017896">
    <property type="entry name" value="4Fe4S_Fe-S-bd"/>
</dbReference>
<dbReference type="SUPFAM" id="SSF54292">
    <property type="entry name" value="2Fe-2S ferredoxin-like"/>
    <property type="match status" value="1"/>
</dbReference>
<comment type="cofactor">
    <cofactor evidence="1">
        <name>[4Fe-4S] cluster</name>
        <dbReference type="ChEBI" id="CHEBI:49883"/>
    </cofactor>
</comment>
<evidence type="ECO:0000256" key="5">
    <source>
        <dbReference type="ARBA" id="ARBA00022714"/>
    </source>
</evidence>
<dbReference type="SMART" id="SM00929">
    <property type="entry name" value="NADH-G_4Fe-4S_3"/>
    <property type="match status" value="1"/>
</dbReference>
<dbReference type="eggNOG" id="COG3383">
    <property type="taxonomic scope" value="Bacteria"/>
</dbReference>
<sequence length="708" mass="76695">MKLTINGREVKAEGGTSVLDAALDNGIFIPHLCKHPDLEAVGGCRLCVVEVDGDGEAVPACKTTVREGMSVDAESVVADKVRRMAMELILATHPADCTGCPKYGVCELQSMYQYMGVSPARWRCKIRSVPTDDSNPLITHMFTRCIRCGRCVRACRDLRGVGVLDYQRTESGIRIGIDGGVSLEEAGCRFCGACVEVCPTGSIVDALGLAKPERSSEDNVVPCRFGCPAHIEIPRYLRYIKQGEWEKATAVVRERVPFPETLGSICTHNCQGECKRNDLHGPLSICRLKRAAAVRDNGAWKSRVRHDPLTGKSVAVIGAGPAGLTAALYLAEKGHRVTVFEANQKAGGQLRYGIPAYRLPDEAIDREIDTILEVSQGTDPRPRIDLRLGERVVDPVSLRGDFDAVLVTVGTHQGIVLPMKGHGLKNVYVNTAFLKAAREGKPLPVEEGRVVVLGGGNVAYDCARTAVRLGAKSVDVACLEAEDRMTSTPEERKEAAEEGIVLHDAHAFNSIDESPEKPGFVGGMTIQKISRFYFDENHRAVTELVEGSELTLPADYVIFAVGQKPEDTPVMGLALTHGPYVVADGCLMTSVEGVFSAGDDVTGTKSVIAAIAQGREAASSIDRFLGGDGDISEELLDREEGEQRIGKAAPGFYDSPVLPQFVPASERKGALEPFECPFSESEAKREASRCLQCDLRLTLEKPRLWNEY</sequence>
<dbReference type="eggNOG" id="COG0493">
    <property type="taxonomic scope" value="Bacteria"/>
</dbReference>
<dbReference type="PATRIC" id="fig|633147.7.peg.539"/>
<dbReference type="FunFam" id="3.10.20.740:FF:000004">
    <property type="entry name" value="NADH-quinone oxidoreductase"/>
    <property type="match status" value="1"/>
</dbReference>
<keyword evidence="8" id="KW-1278">Translocase</keyword>
<dbReference type="Gene3D" id="3.30.70.20">
    <property type="match status" value="1"/>
</dbReference>
<dbReference type="OrthoDB" id="9803192at2"/>
<keyword evidence="12" id="KW-0472">Membrane</keyword>
<evidence type="ECO:0000256" key="12">
    <source>
        <dbReference type="ARBA" id="ARBA00023136"/>
    </source>
</evidence>
<keyword evidence="7" id="KW-0677">Repeat</keyword>
<evidence type="ECO:0000256" key="13">
    <source>
        <dbReference type="ARBA" id="ARBA00034078"/>
    </source>
</evidence>
<dbReference type="Proteomes" id="UP000000333">
    <property type="component" value="Chromosome"/>
</dbReference>
<evidence type="ECO:0000256" key="7">
    <source>
        <dbReference type="ARBA" id="ARBA00022737"/>
    </source>
</evidence>
<dbReference type="Pfam" id="PF14691">
    <property type="entry name" value="Fer4_20"/>
    <property type="match status" value="1"/>
</dbReference>
<dbReference type="PROSITE" id="PS00198">
    <property type="entry name" value="4FE4S_FER_1"/>
    <property type="match status" value="1"/>
</dbReference>
<proteinExistence type="inferred from homology"/>
<accession>E1QVG5</accession>
<evidence type="ECO:0000256" key="1">
    <source>
        <dbReference type="ARBA" id="ARBA00001966"/>
    </source>
</evidence>
<dbReference type="PROSITE" id="PS51379">
    <property type="entry name" value="4FE4S_FER_2"/>
    <property type="match status" value="2"/>
</dbReference>
<dbReference type="GO" id="GO:0046872">
    <property type="term" value="F:metal ion binding"/>
    <property type="evidence" value="ECO:0007669"/>
    <property type="project" value="UniProtKB-KW"/>
</dbReference>
<dbReference type="GO" id="GO:0051537">
    <property type="term" value="F:2 iron, 2 sulfur cluster binding"/>
    <property type="evidence" value="ECO:0007669"/>
    <property type="project" value="UniProtKB-KW"/>
</dbReference>
<dbReference type="SUPFAM" id="SSF54862">
    <property type="entry name" value="4Fe-4S ferredoxins"/>
    <property type="match status" value="1"/>
</dbReference>
<comment type="cofactor">
    <cofactor evidence="13">
        <name>[2Fe-2S] cluster</name>
        <dbReference type="ChEBI" id="CHEBI:190135"/>
    </cofactor>
</comment>
<feature type="domain" description="4Fe-4S ferredoxin-type" evidence="15">
    <location>
        <begin position="179"/>
        <end position="208"/>
    </location>
</feature>
<dbReference type="PANTHER" id="PTHR42783">
    <property type="entry name" value="GLUTAMATE SYNTHASE [NADPH] SMALL CHAIN"/>
    <property type="match status" value="1"/>
</dbReference>
<dbReference type="GeneID" id="78512428"/>
<dbReference type="CDD" id="cd00207">
    <property type="entry name" value="fer2"/>
    <property type="match status" value="1"/>
</dbReference>
<dbReference type="Pfam" id="PF10588">
    <property type="entry name" value="NADH-G_4Fe-4S_3"/>
    <property type="match status" value="1"/>
</dbReference>
<keyword evidence="4" id="KW-0004">4Fe-4S</keyword>
<evidence type="ECO:0000256" key="10">
    <source>
        <dbReference type="ARBA" id="ARBA00023014"/>
    </source>
</evidence>
<dbReference type="SUPFAM" id="SSF46548">
    <property type="entry name" value="alpha-helical ferredoxin"/>
    <property type="match status" value="1"/>
</dbReference>
<keyword evidence="11" id="KW-0520">NAD</keyword>
<dbReference type="KEGG" id="ols:Olsu_1007"/>
<organism evidence="17 18">
    <name type="scientific">Olsenella uli (strain ATCC 49627 / DSM 7084 / CCUG 31166 / CIP 109912 / JCM 12494 / LMG 11480 / NCIMB 702895 / VPI D76D-27C)</name>
    <name type="common">Lactobacillus uli</name>
    <dbReference type="NCBI Taxonomy" id="633147"/>
    <lineage>
        <taxon>Bacteria</taxon>
        <taxon>Bacillati</taxon>
        <taxon>Actinomycetota</taxon>
        <taxon>Coriobacteriia</taxon>
        <taxon>Coriobacteriales</taxon>
        <taxon>Atopobiaceae</taxon>
        <taxon>Olsenella</taxon>
    </lineage>
</organism>
<protein>
    <submittedName>
        <fullName evidence="17">FAD-dependent pyridine nucleotide-disulfide oxidoreductase</fullName>
    </submittedName>
</protein>
<evidence type="ECO:0000256" key="9">
    <source>
        <dbReference type="ARBA" id="ARBA00023004"/>
    </source>
</evidence>
<keyword evidence="5" id="KW-0001">2Fe-2S</keyword>
<dbReference type="InterPro" id="IPR019574">
    <property type="entry name" value="NADH_UbQ_OxRdtase_Gsu_4Fe4S-bd"/>
</dbReference>
<evidence type="ECO:0000313" key="17">
    <source>
        <dbReference type="EMBL" id="ADK68118.1"/>
    </source>
</evidence>
<dbReference type="Gene3D" id="3.10.20.740">
    <property type="match status" value="1"/>
</dbReference>
<evidence type="ECO:0000256" key="6">
    <source>
        <dbReference type="ARBA" id="ARBA00022723"/>
    </source>
</evidence>
<evidence type="ECO:0000256" key="2">
    <source>
        <dbReference type="ARBA" id="ARBA00004370"/>
    </source>
</evidence>
<reference evidence="17 18" key="1">
    <citation type="journal article" date="2010" name="Stand. Genomic Sci.">
        <title>Complete genome sequence of Olsenella uli type strain (VPI D76D-27C).</title>
        <authorList>
            <person name="Goker M."/>
            <person name="Held B."/>
            <person name="Lucas S."/>
            <person name="Nolan M."/>
            <person name="Yasawong M."/>
            <person name="Glavina Del Rio T."/>
            <person name="Tice H."/>
            <person name="Cheng J.F."/>
            <person name="Bruce D."/>
            <person name="Detter J.C."/>
            <person name="Tapia R."/>
            <person name="Han C."/>
            <person name="Goodwin L."/>
            <person name="Pitluck S."/>
            <person name="Liolios K."/>
            <person name="Ivanova N."/>
            <person name="Mavromatis K."/>
            <person name="Mikhailova N."/>
            <person name="Pati A."/>
            <person name="Chen A."/>
            <person name="Palaniappan K."/>
            <person name="Land M."/>
            <person name="Hauser L."/>
            <person name="Chang Y.J."/>
            <person name="Jeffries C.D."/>
            <person name="Rohde M."/>
            <person name="Sikorski J."/>
            <person name="Pukall R."/>
            <person name="Woyke T."/>
            <person name="Bristow J."/>
            <person name="Eisen J.A."/>
            <person name="Markowitz V."/>
            <person name="Hugenholtz P."/>
            <person name="Kyrpides N.C."/>
            <person name="Klenk H.P."/>
            <person name="Lapidus A."/>
        </authorList>
    </citation>
    <scope>NUCLEOTIDE SEQUENCE [LARGE SCALE GENOMIC DNA]</scope>
    <source>
        <strain evidence="18">ATCC 49627 / DSM 7084 / CIP 109912 / JCM 12494 / NCIMB 702895 / VPI D76D-27C</strain>
    </source>
</reference>
<evidence type="ECO:0000256" key="8">
    <source>
        <dbReference type="ARBA" id="ARBA00022967"/>
    </source>
</evidence>
<feature type="domain" description="4Fe-4S ferredoxin-type" evidence="15">
    <location>
        <begin position="136"/>
        <end position="166"/>
    </location>
</feature>
<comment type="similarity">
    <text evidence="3">Belongs to the complex I 75 kDa subunit family.</text>
</comment>
<dbReference type="HOGENOM" id="CLU_000422_3_4_11"/>
<dbReference type="AlphaFoldDB" id="E1QVG5"/>
<keyword evidence="18" id="KW-1185">Reference proteome</keyword>
<dbReference type="InterPro" id="IPR017900">
    <property type="entry name" value="4Fe4S_Fe_S_CS"/>
</dbReference>
<evidence type="ECO:0000259" key="14">
    <source>
        <dbReference type="PROSITE" id="PS51085"/>
    </source>
</evidence>
<dbReference type="PROSITE" id="PS51085">
    <property type="entry name" value="2FE2S_FER_2"/>
    <property type="match status" value="1"/>
</dbReference>